<evidence type="ECO:0000256" key="2">
    <source>
        <dbReference type="ARBA" id="ARBA00022448"/>
    </source>
</evidence>
<dbReference type="InterPro" id="IPR027417">
    <property type="entry name" value="P-loop_NTPase"/>
</dbReference>
<dbReference type="GO" id="GO:0005524">
    <property type="term" value="F:ATP binding"/>
    <property type="evidence" value="ECO:0007669"/>
    <property type="project" value="UniProtKB-KW"/>
</dbReference>
<dbReference type="SMART" id="SM00382">
    <property type="entry name" value="AAA"/>
    <property type="match status" value="1"/>
</dbReference>
<dbReference type="CDD" id="cd03257">
    <property type="entry name" value="ABC_NikE_OppD_transporters"/>
    <property type="match status" value="1"/>
</dbReference>
<keyword evidence="3" id="KW-0547">Nucleotide-binding</keyword>
<reference evidence="7" key="1">
    <citation type="submission" date="2021-01" db="EMBL/GenBank/DDBJ databases">
        <title>KCTC 19127 draft genome.</title>
        <authorList>
            <person name="An D."/>
        </authorList>
    </citation>
    <scope>NUCLEOTIDE SEQUENCE</scope>
    <source>
        <strain evidence="7">KCTC 19127</strain>
    </source>
</reference>
<dbReference type="EMBL" id="JAERWL010000002">
    <property type="protein sequence ID" value="MBM9475196.1"/>
    <property type="molecule type" value="Genomic_DNA"/>
</dbReference>
<dbReference type="GO" id="GO:0015833">
    <property type="term" value="P:peptide transport"/>
    <property type="evidence" value="ECO:0007669"/>
    <property type="project" value="InterPro"/>
</dbReference>
<protein>
    <submittedName>
        <fullName evidence="7">ABC transporter ATP-binding protein</fullName>
    </submittedName>
</protein>
<sequence length="290" mass="30619">MTDPVVRITGAQRVFRRPRTSLFTAPGQVTALAGVDLTVRRGERFGIVGESGSGKTTLLRALAGLDRLTAGTVEVDGRDVTACSAADRMHLTRRLQMVFQDPMGSLDPRMRVGAIVAEPLRVHGGDGGTAERVRAALARVGLDPDAVDRYPHQFSGGQRQRISLARAVVGGPAILLADEAVSALDVTVRAQVLDLLAELVRERSLTLVFVSHDLGVVRRLCERVAVMRAGEIVETGATGDVLDAPTHPYTAELVAAVPSVRGALEAARERERAAAEAAAGGADTAFPPPD</sequence>
<evidence type="ECO:0000256" key="1">
    <source>
        <dbReference type="ARBA" id="ARBA00005417"/>
    </source>
</evidence>
<dbReference type="Gene3D" id="3.40.50.300">
    <property type="entry name" value="P-loop containing nucleotide triphosphate hydrolases"/>
    <property type="match status" value="1"/>
</dbReference>
<evidence type="ECO:0000256" key="4">
    <source>
        <dbReference type="ARBA" id="ARBA00022840"/>
    </source>
</evidence>
<gene>
    <name evidence="7" type="ORF">JL107_01935</name>
</gene>
<dbReference type="GO" id="GO:0055085">
    <property type="term" value="P:transmembrane transport"/>
    <property type="evidence" value="ECO:0007669"/>
    <property type="project" value="UniProtKB-ARBA"/>
</dbReference>
<keyword evidence="2" id="KW-0813">Transport</keyword>
<dbReference type="RefSeq" id="WP_205255337.1">
    <property type="nucleotide sequence ID" value="NZ_BAAAPV010000001.1"/>
</dbReference>
<dbReference type="Proteomes" id="UP000663801">
    <property type="component" value="Unassembled WGS sequence"/>
</dbReference>
<name>A0A938YIF7_9ACTN</name>
<dbReference type="Pfam" id="PF00005">
    <property type="entry name" value="ABC_tran"/>
    <property type="match status" value="1"/>
</dbReference>
<dbReference type="PROSITE" id="PS00211">
    <property type="entry name" value="ABC_TRANSPORTER_1"/>
    <property type="match status" value="1"/>
</dbReference>
<dbReference type="InterPro" id="IPR003439">
    <property type="entry name" value="ABC_transporter-like_ATP-bd"/>
</dbReference>
<evidence type="ECO:0000256" key="3">
    <source>
        <dbReference type="ARBA" id="ARBA00022741"/>
    </source>
</evidence>
<comment type="similarity">
    <text evidence="1">Belongs to the ABC transporter superfamily.</text>
</comment>
<dbReference type="GO" id="GO:0016887">
    <property type="term" value="F:ATP hydrolysis activity"/>
    <property type="evidence" value="ECO:0007669"/>
    <property type="project" value="InterPro"/>
</dbReference>
<keyword evidence="8" id="KW-1185">Reference proteome</keyword>
<dbReference type="InterPro" id="IPR050319">
    <property type="entry name" value="ABC_transp_ATP-bind"/>
</dbReference>
<dbReference type="PANTHER" id="PTHR43776">
    <property type="entry name" value="TRANSPORT ATP-BINDING PROTEIN"/>
    <property type="match status" value="1"/>
</dbReference>
<feature type="region of interest" description="Disordered" evidence="5">
    <location>
        <begin position="271"/>
        <end position="290"/>
    </location>
</feature>
<dbReference type="InterPro" id="IPR013563">
    <property type="entry name" value="Oligopep_ABC_C"/>
</dbReference>
<dbReference type="PROSITE" id="PS50893">
    <property type="entry name" value="ABC_TRANSPORTER_2"/>
    <property type="match status" value="1"/>
</dbReference>
<organism evidence="7 8">
    <name type="scientific">Nakamurella flavida</name>
    <dbReference type="NCBI Taxonomy" id="363630"/>
    <lineage>
        <taxon>Bacteria</taxon>
        <taxon>Bacillati</taxon>
        <taxon>Actinomycetota</taxon>
        <taxon>Actinomycetes</taxon>
        <taxon>Nakamurellales</taxon>
        <taxon>Nakamurellaceae</taxon>
        <taxon>Nakamurella</taxon>
    </lineage>
</organism>
<accession>A0A938YIF7</accession>
<dbReference type="InterPro" id="IPR017871">
    <property type="entry name" value="ABC_transporter-like_CS"/>
</dbReference>
<evidence type="ECO:0000313" key="7">
    <source>
        <dbReference type="EMBL" id="MBM9475196.1"/>
    </source>
</evidence>
<evidence type="ECO:0000256" key="5">
    <source>
        <dbReference type="SAM" id="MobiDB-lite"/>
    </source>
</evidence>
<dbReference type="InterPro" id="IPR003593">
    <property type="entry name" value="AAA+_ATPase"/>
</dbReference>
<keyword evidence="4 7" id="KW-0067">ATP-binding</keyword>
<evidence type="ECO:0000259" key="6">
    <source>
        <dbReference type="PROSITE" id="PS50893"/>
    </source>
</evidence>
<dbReference type="AlphaFoldDB" id="A0A938YIF7"/>
<dbReference type="Pfam" id="PF08352">
    <property type="entry name" value="oligo_HPY"/>
    <property type="match status" value="1"/>
</dbReference>
<evidence type="ECO:0000313" key="8">
    <source>
        <dbReference type="Proteomes" id="UP000663801"/>
    </source>
</evidence>
<feature type="domain" description="ABC transporter" evidence="6">
    <location>
        <begin position="6"/>
        <end position="254"/>
    </location>
</feature>
<comment type="caution">
    <text evidence="7">The sequence shown here is derived from an EMBL/GenBank/DDBJ whole genome shotgun (WGS) entry which is preliminary data.</text>
</comment>
<proteinExistence type="inferred from homology"/>
<dbReference type="PANTHER" id="PTHR43776:SF7">
    <property type="entry name" value="D,D-DIPEPTIDE TRANSPORT ATP-BINDING PROTEIN DDPF-RELATED"/>
    <property type="match status" value="1"/>
</dbReference>
<dbReference type="SUPFAM" id="SSF52540">
    <property type="entry name" value="P-loop containing nucleoside triphosphate hydrolases"/>
    <property type="match status" value="1"/>
</dbReference>